<name>A0AAW2INN2_9LAMI</name>
<reference evidence="1" key="2">
    <citation type="journal article" date="2024" name="Plant">
        <title>Genomic evolution and insights into agronomic trait innovations of Sesamum species.</title>
        <authorList>
            <person name="Miao H."/>
            <person name="Wang L."/>
            <person name="Qu L."/>
            <person name="Liu H."/>
            <person name="Sun Y."/>
            <person name="Le M."/>
            <person name="Wang Q."/>
            <person name="Wei S."/>
            <person name="Zheng Y."/>
            <person name="Lin W."/>
            <person name="Duan Y."/>
            <person name="Cao H."/>
            <person name="Xiong S."/>
            <person name="Wang X."/>
            <person name="Wei L."/>
            <person name="Li C."/>
            <person name="Ma Q."/>
            <person name="Ju M."/>
            <person name="Zhao R."/>
            <person name="Li G."/>
            <person name="Mu C."/>
            <person name="Tian Q."/>
            <person name="Mei H."/>
            <person name="Zhang T."/>
            <person name="Gao T."/>
            <person name="Zhang H."/>
        </authorList>
    </citation>
    <scope>NUCLEOTIDE SEQUENCE</scope>
    <source>
        <strain evidence="1">G01</strain>
    </source>
</reference>
<gene>
    <name evidence="1" type="ORF">Sangu_2854000</name>
</gene>
<dbReference type="SUPFAM" id="SSF53098">
    <property type="entry name" value="Ribonuclease H-like"/>
    <property type="match status" value="1"/>
</dbReference>
<sequence length="60" mass="6970">MALEAGARLLIAYSDSQLIIKQVEGTNEVKKATMVEYIRKITELKVKFEMFNPTKFFEEK</sequence>
<dbReference type="GO" id="GO:0003676">
    <property type="term" value="F:nucleic acid binding"/>
    <property type="evidence" value="ECO:0007669"/>
    <property type="project" value="InterPro"/>
</dbReference>
<evidence type="ECO:0008006" key="2">
    <source>
        <dbReference type="Google" id="ProtNLM"/>
    </source>
</evidence>
<comment type="caution">
    <text evidence="1">The sequence shown here is derived from an EMBL/GenBank/DDBJ whole genome shotgun (WGS) entry which is preliminary data.</text>
</comment>
<dbReference type="Gene3D" id="3.30.420.10">
    <property type="entry name" value="Ribonuclease H-like superfamily/Ribonuclease H"/>
    <property type="match status" value="1"/>
</dbReference>
<accession>A0AAW2INN2</accession>
<dbReference type="InterPro" id="IPR036397">
    <property type="entry name" value="RNaseH_sf"/>
</dbReference>
<dbReference type="InterPro" id="IPR012337">
    <property type="entry name" value="RNaseH-like_sf"/>
</dbReference>
<proteinExistence type="predicted"/>
<protein>
    <recommendedName>
        <fullName evidence="2">RNase H type-1 domain-containing protein</fullName>
    </recommendedName>
</protein>
<dbReference type="AlphaFoldDB" id="A0AAW2INN2"/>
<organism evidence="1">
    <name type="scientific">Sesamum angustifolium</name>
    <dbReference type="NCBI Taxonomy" id="2727405"/>
    <lineage>
        <taxon>Eukaryota</taxon>
        <taxon>Viridiplantae</taxon>
        <taxon>Streptophyta</taxon>
        <taxon>Embryophyta</taxon>
        <taxon>Tracheophyta</taxon>
        <taxon>Spermatophyta</taxon>
        <taxon>Magnoliopsida</taxon>
        <taxon>eudicotyledons</taxon>
        <taxon>Gunneridae</taxon>
        <taxon>Pentapetalae</taxon>
        <taxon>asterids</taxon>
        <taxon>lamiids</taxon>
        <taxon>Lamiales</taxon>
        <taxon>Pedaliaceae</taxon>
        <taxon>Sesamum</taxon>
    </lineage>
</organism>
<evidence type="ECO:0000313" key="1">
    <source>
        <dbReference type="EMBL" id="KAL0283994.1"/>
    </source>
</evidence>
<dbReference type="EMBL" id="JACGWK010001682">
    <property type="protein sequence ID" value="KAL0283994.1"/>
    <property type="molecule type" value="Genomic_DNA"/>
</dbReference>
<reference evidence="1" key="1">
    <citation type="submission" date="2020-06" db="EMBL/GenBank/DDBJ databases">
        <authorList>
            <person name="Li T."/>
            <person name="Hu X."/>
            <person name="Zhang T."/>
            <person name="Song X."/>
            <person name="Zhang H."/>
            <person name="Dai N."/>
            <person name="Sheng W."/>
            <person name="Hou X."/>
            <person name="Wei L."/>
        </authorList>
    </citation>
    <scope>NUCLEOTIDE SEQUENCE</scope>
    <source>
        <strain evidence="1">G01</strain>
        <tissue evidence="1">Leaf</tissue>
    </source>
</reference>